<proteinExistence type="predicted"/>
<sequence>MTSSNTYVFSLMNVWCNDPSIRLKNSDFGKIANSVSYFHNYNCRYGTYFHANSTAFKSINAVFYDENSTSVPYGVVSEDIFSFNENDDLKISSFTFGYIYNDPGINESYPSSGQFGLLDNQNNSFWNRLEDESLIKRKVLSYGSHFQEIVQDNNSFKNLSKNKILIGAYDKNKFQEDLLTTLPMEKRLYSQFPKSIFKKFISNEYTNYCVNNVTSKNERKKCINSVLDGYVSFNFSGYILDIPMSEFFYSKYSTSLEREITHNTSFIDESTDNFFVLRSLFLSNLYLSIDFNYNTISLGRSYKNVDLNSTTEDIQIISEDSSLLPSATYAKYYTDSFYSTETVITIVQSAYTGTSVLTINGTLTTKTLSSKRYKETISETFYSSQDLSSFIEKYKTLTLNSSVYAGFEDSKISSSKSSRLRASIVNTFLYIILGSSISFLALL</sequence>
<dbReference type="AlphaFoldDB" id="A0A1D2VH00"/>
<dbReference type="Proteomes" id="UP000095038">
    <property type="component" value="Unassembled WGS sequence"/>
</dbReference>
<dbReference type="EMBL" id="KV454481">
    <property type="protein sequence ID" value="ODV60879.1"/>
    <property type="molecule type" value="Genomic_DNA"/>
</dbReference>
<reference evidence="2" key="1">
    <citation type="submission" date="2016-05" db="EMBL/GenBank/DDBJ databases">
        <title>Comparative genomics of biotechnologically important yeasts.</title>
        <authorList>
            <consortium name="DOE Joint Genome Institute"/>
            <person name="Riley R."/>
            <person name="Haridas S."/>
            <person name="Wolfe K.H."/>
            <person name="Lopes M.R."/>
            <person name="Hittinger C.T."/>
            <person name="Goker M."/>
            <person name="Salamov A."/>
            <person name="Wisecaver J."/>
            <person name="Long T.M."/>
            <person name="Aerts A.L."/>
            <person name="Barry K."/>
            <person name="Choi C."/>
            <person name="Clum A."/>
            <person name="Coughlan A.Y."/>
            <person name="Deshpande S."/>
            <person name="Douglass A.P."/>
            <person name="Hanson S.J."/>
            <person name="Klenk H.-P."/>
            <person name="Labutti K."/>
            <person name="Lapidus A."/>
            <person name="Lindquist E."/>
            <person name="Lipzen A."/>
            <person name="Meier-Kolthoff J.P."/>
            <person name="Ohm R.A."/>
            <person name="Otillar R.P."/>
            <person name="Pangilinan J."/>
            <person name="Peng Y."/>
            <person name="Rokas A."/>
            <person name="Rosa C.A."/>
            <person name="Scheuner C."/>
            <person name="Sibirny A.A."/>
            <person name="Slot J.C."/>
            <person name="Stielow J.B."/>
            <person name="Sun H."/>
            <person name="Kurtzman C.P."/>
            <person name="Blackwell M."/>
            <person name="Grigoriev I.V."/>
            <person name="Jeffries T.W."/>
        </authorList>
    </citation>
    <scope>NUCLEOTIDE SEQUENCE [LARGE SCALE GENOMIC DNA]</scope>
    <source>
        <strain evidence="2">DSM 1968</strain>
    </source>
</reference>
<keyword evidence="2" id="KW-1185">Reference proteome</keyword>
<dbReference type="InterPro" id="IPR021109">
    <property type="entry name" value="Peptidase_aspartic_dom_sf"/>
</dbReference>
<accession>A0A1D2VH00</accession>
<protein>
    <recommendedName>
        <fullName evidence="3">Acid protease</fullName>
    </recommendedName>
</protein>
<evidence type="ECO:0000313" key="1">
    <source>
        <dbReference type="EMBL" id="ODV60879.1"/>
    </source>
</evidence>
<organism evidence="1 2">
    <name type="scientific">Ascoidea rubescens DSM 1968</name>
    <dbReference type="NCBI Taxonomy" id="1344418"/>
    <lineage>
        <taxon>Eukaryota</taxon>
        <taxon>Fungi</taxon>
        <taxon>Dikarya</taxon>
        <taxon>Ascomycota</taxon>
        <taxon>Saccharomycotina</taxon>
        <taxon>Saccharomycetes</taxon>
        <taxon>Ascoideaceae</taxon>
        <taxon>Ascoidea</taxon>
    </lineage>
</organism>
<dbReference type="OrthoDB" id="771136at2759"/>
<dbReference type="InParanoid" id="A0A1D2VH00"/>
<dbReference type="GeneID" id="30968506"/>
<gene>
    <name evidence="1" type="ORF">ASCRUDRAFT_8461</name>
</gene>
<name>A0A1D2VH00_9ASCO</name>
<dbReference type="SUPFAM" id="SSF50630">
    <property type="entry name" value="Acid proteases"/>
    <property type="match status" value="1"/>
</dbReference>
<evidence type="ECO:0008006" key="3">
    <source>
        <dbReference type="Google" id="ProtNLM"/>
    </source>
</evidence>
<evidence type="ECO:0000313" key="2">
    <source>
        <dbReference type="Proteomes" id="UP000095038"/>
    </source>
</evidence>
<dbReference type="RefSeq" id="XP_020047186.1">
    <property type="nucleotide sequence ID" value="XM_020194870.1"/>
</dbReference>